<evidence type="ECO:0000256" key="7">
    <source>
        <dbReference type="ARBA" id="ARBA00022840"/>
    </source>
</evidence>
<dbReference type="SMART" id="SM00387">
    <property type="entry name" value="HATPase_c"/>
    <property type="match status" value="1"/>
</dbReference>
<organism evidence="13 14">
    <name type="scientific">Dyadobacter soli</name>
    <dbReference type="NCBI Taxonomy" id="659014"/>
    <lineage>
        <taxon>Bacteria</taxon>
        <taxon>Pseudomonadati</taxon>
        <taxon>Bacteroidota</taxon>
        <taxon>Cytophagia</taxon>
        <taxon>Cytophagales</taxon>
        <taxon>Spirosomataceae</taxon>
        <taxon>Dyadobacter</taxon>
    </lineage>
</organism>
<gene>
    <name evidence="13" type="ORF">SAMN04487996_107182</name>
</gene>
<dbReference type="RefSeq" id="WP_090150327.1">
    <property type="nucleotide sequence ID" value="NZ_FNAN01000007.1"/>
</dbReference>
<evidence type="ECO:0000256" key="11">
    <source>
        <dbReference type="SAM" id="SignalP"/>
    </source>
</evidence>
<feature type="transmembrane region" description="Helical" evidence="10">
    <location>
        <begin position="500"/>
        <end position="519"/>
    </location>
</feature>
<dbReference type="GO" id="GO:0005524">
    <property type="term" value="F:ATP binding"/>
    <property type="evidence" value="ECO:0007669"/>
    <property type="project" value="UniProtKB-KW"/>
</dbReference>
<feature type="domain" description="Histidine kinase" evidence="12">
    <location>
        <begin position="549"/>
        <end position="743"/>
    </location>
</feature>
<keyword evidence="8" id="KW-0802">TPR repeat</keyword>
<dbReference type="InterPro" id="IPR019734">
    <property type="entry name" value="TPR_rpt"/>
</dbReference>
<evidence type="ECO:0000256" key="9">
    <source>
        <dbReference type="SAM" id="Coils"/>
    </source>
</evidence>
<name>A0A1G7GA42_9BACT</name>
<dbReference type="Pfam" id="PF07568">
    <property type="entry name" value="HisKA_2"/>
    <property type="match status" value="1"/>
</dbReference>
<evidence type="ECO:0000256" key="3">
    <source>
        <dbReference type="ARBA" id="ARBA00022553"/>
    </source>
</evidence>
<comment type="catalytic activity">
    <reaction evidence="1">
        <text>ATP + protein L-histidine = ADP + protein N-phospho-L-histidine.</text>
        <dbReference type="EC" id="2.7.13.3"/>
    </reaction>
</comment>
<dbReference type="PROSITE" id="PS50005">
    <property type="entry name" value="TPR"/>
    <property type="match status" value="2"/>
</dbReference>
<keyword evidence="14" id="KW-1185">Reference proteome</keyword>
<keyword evidence="5" id="KW-0547">Nucleotide-binding</keyword>
<dbReference type="OrthoDB" id="9767435at2"/>
<keyword evidence="6 13" id="KW-0418">Kinase</keyword>
<evidence type="ECO:0000256" key="5">
    <source>
        <dbReference type="ARBA" id="ARBA00022741"/>
    </source>
</evidence>
<evidence type="ECO:0000259" key="12">
    <source>
        <dbReference type="PROSITE" id="PS50109"/>
    </source>
</evidence>
<evidence type="ECO:0000313" key="14">
    <source>
        <dbReference type="Proteomes" id="UP000198748"/>
    </source>
</evidence>
<keyword evidence="7" id="KW-0067">ATP-binding</keyword>
<dbReference type="Gene3D" id="3.30.450.20">
    <property type="entry name" value="PAS domain"/>
    <property type="match status" value="1"/>
</dbReference>
<sequence>MKYIYALAIALVIVSQSARAEGYDQVARLRELKTNLAEAKTQVEEAKWLIELGYFYLLKPGETKEDLLLARYYCHSVAKLNYKLHSDLVSGDIFLLDSHIEKESGNKAVAIQKVNAAIRQFRKAKSPDREGAALMELRHYYHWDGPGMDQRIDIVKLAVNRFAAAGDKIHEANAHLELGDLYQLKGKPAEAISSLRKAITLYRASKYEALQSVYNLIGHIYTVSGDLNNGLTYGHLAVKVLEERHDTSLVAATTYNRLGVTYARLERFETALEFLQKGLSYAIKNQWDDGTVEILGNIIDTSIKMGGKMNAQISYLEKLLQKHSGSMTLFVKKEIEEDLRVFFLKSRNAPKAYYYLNKCLAYEPEGNITFNANLYRDAVEYYLLVGNAKMAQGYLDKYTALKDKTSDLSILKNYYYVSYRTDSVSGKFKNAFLNHLSYKAYSDSLNLLRSKDELKVLAARYDLEKKDAEIKLKSENIKLLEKDIATQGELLNRSNTTRNVTIVAFLISFLLLFSLFSRWKIVKKYSHSIAQKNSYLEQLVKEKEWLIREVHHRVKNNLQMIVSLIDSQASYLNNGEFDAVMDSKHRIEAMSLIHQKLYLTENVTTVNMQVYIKELVMYLRDSFGSMHHIAFVTDVDEICLDVSHAIPMGLLLNEAITNCIKYAFPDSRNGKIDVTFKYRVGKQVMLMIKDNGIGLPPDFDASQVQSLGMSLMHGLATEVSGTLQIDGSNGTTVTLVFDLPNVNWISGRPPKIEYTTV</sequence>
<evidence type="ECO:0000256" key="1">
    <source>
        <dbReference type="ARBA" id="ARBA00000085"/>
    </source>
</evidence>
<dbReference type="Proteomes" id="UP000198748">
    <property type="component" value="Unassembled WGS sequence"/>
</dbReference>
<dbReference type="Pfam" id="PF02518">
    <property type="entry name" value="HATPase_c"/>
    <property type="match status" value="1"/>
</dbReference>
<keyword evidence="10" id="KW-1133">Transmembrane helix</keyword>
<dbReference type="InterPro" id="IPR036890">
    <property type="entry name" value="HATPase_C_sf"/>
</dbReference>
<dbReference type="Pfam" id="PF13181">
    <property type="entry name" value="TPR_8"/>
    <property type="match status" value="1"/>
</dbReference>
<feature type="signal peptide" evidence="11">
    <location>
        <begin position="1"/>
        <end position="20"/>
    </location>
</feature>
<keyword evidence="9" id="KW-0175">Coiled coil</keyword>
<dbReference type="GO" id="GO:0004673">
    <property type="term" value="F:protein histidine kinase activity"/>
    <property type="evidence" value="ECO:0007669"/>
    <property type="project" value="UniProtKB-EC"/>
</dbReference>
<dbReference type="PROSITE" id="PS50109">
    <property type="entry name" value="HIS_KIN"/>
    <property type="match status" value="1"/>
</dbReference>
<evidence type="ECO:0000256" key="8">
    <source>
        <dbReference type="PROSITE-ProRule" id="PRU00339"/>
    </source>
</evidence>
<keyword evidence="10" id="KW-0812">Transmembrane</keyword>
<feature type="chain" id="PRO_5011689513" description="histidine kinase" evidence="11">
    <location>
        <begin position="21"/>
        <end position="757"/>
    </location>
</feature>
<keyword evidence="3" id="KW-0597">Phosphoprotein</keyword>
<feature type="repeat" description="TPR" evidence="8">
    <location>
        <begin position="252"/>
        <end position="285"/>
    </location>
</feature>
<evidence type="ECO:0000313" key="13">
    <source>
        <dbReference type="EMBL" id="SDE84990.1"/>
    </source>
</evidence>
<dbReference type="InterPro" id="IPR003594">
    <property type="entry name" value="HATPase_dom"/>
</dbReference>
<dbReference type="STRING" id="659014.SAMN04487996_107182"/>
<accession>A0A1G7GA42</accession>
<dbReference type="SUPFAM" id="SSF55874">
    <property type="entry name" value="ATPase domain of HSP90 chaperone/DNA topoisomerase II/histidine kinase"/>
    <property type="match status" value="1"/>
</dbReference>
<dbReference type="InterPro" id="IPR005467">
    <property type="entry name" value="His_kinase_dom"/>
</dbReference>
<dbReference type="InterPro" id="IPR011990">
    <property type="entry name" value="TPR-like_helical_dom_sf"/>
</dbReference>
<protein>
    <recommendedName>
        <fullName evidence="2">histidine kinase</fullName>
        <ecNumber evidence="2">2.7.13.3</ecNumber>
    </recommendedName>
</protein>
<dbReference type="SUPFAM" id="SSF48452">
    <property type="entry name" value="TPR-like"/>
    <property type="match status" value="1"/>
</dbReference>
<evidence type="ECO:0000256" key="4">
    <source>
        <dbReference type="ARBA" id="ARBA00022679"/>
    </source>
</evidence>
<dbReference type="InterPro" id="IPR011495">
    <property type="entry name" value="Sig_transdc_His_kin_sub2_dim/P"/>
</dbReference>
<evidence type="ECO:0000256" key="6">
    <source>
        <dbReference type="ARBA" id="ARBA00022777"/>
    </source>
</evidence>
<keyword evidence="4" id="KW-0808">Transferase</keyword>
<evidence type="ECO:0000256" key="2">
    <source>
        <dbReference type="ARBA" id="ARBA00012438"/>
    </source>
</evidence>
<feature type="repeat" description="TPR" evidence="8">
    <location>
        <begin position="172"/>
        <end position="205"/>
    </location>
</feature>
<reference evidence="14" key="1">
    <citation type="submission" date="2016-10" db="EMBL/GenBank/DDBJ databases">
        <authorList>
            <person name="Varghese N."/>
            <person name="Submissions S."/>
        </authorList>
    </citation>
    <scope>NUCLEOTIDE SEQUENCE [LARGE SCALE GENOMIC DNA]</scope>
    <source>
        <strain evidence="14">DSM 25329</strain>
    </source>
</reference>
<dbReference type="EC" id="2.7.13.3" evidence="2"/>
<evidence type="ECO:0000256" key="10">
    <source>
        <dbReference type="SAM" id="Phobius"/>
    </source>
</evidence>
<dbReference type="AlphaFoldDB" id="A0A1G7GA42"/>
<dbReference type="PANTHER" id="PTHR41523">
    <property type="entry name" value="TWO-COMPONENT SYSTEM SENSOR PROTEIN"/>
    <property type="match status" value="1"/>
</dbReference>
<dbReference type="Pfam" id="PF13424">
    <property type="entry name" value="TPR_12"/>
    <property type="match status" value="1"/>
</dbReference>
<proteinExistence type="predicted"/>
<feature type="coiled-coil region" evidence="9">
    <location>
        <begin position="451"/>
        <end position="483"/>
    </location>
</feature>
<keyword evidence="10" id="KW-0472">Membrane</keyword>
<dbReference type="Gene3D" id="1.25.40.10">
    <property type="entry name" value="Tetratricopeptide repeat domain"/>
    <property type="match status" value="1"/>
</dbReference>
<dbReference type="PANTHER" id="PTHR41523:SF8">
    <property type="entry name" value="ETHYLENE RESPONSE SENSOR PROTEIN"/>
    <property type="match status" value="1"/>
</dbReference>
<keyword evidence="11" id="KW-0732">Signal</keyword>
<dbReference type="EMBL" id="FNAN01000007">
    <property type="protein sequence ID" value="SDE84990.1"/>
    <property type="molecule type" value="Genomic_DNA"/>
</dbReference>
<dbReference type="Gene3D" id="3.30.565.10">
    <property type="entry name" value="Histidine kinase-like ATPase, C-terminal domain"/>
    <property type="match status" value="1"/>
</dbReference>
<dbReference type="SMART" id="SM00028">
    <property type="entry name" value="TPR"/>
    <property type="match status" value="2"/>
</dbReference>